<gene>
    <name evidence="5" type="primary">yqeI</name>
    <name evidence="5" type="ORF">SOASR030_07940</name>
</gene>
<name>A0AAV5MYW8_9GAMM</name>
<dbReference type="AlphaFoldDB" id="A0AAV5MYW8"/>
<keyword evidence="3" id="KW-0472">Membrane</keyword>
<dbReference type="Gene3D" id="1.10.10.10">
    <property type="entry name" value="Winged helix-like DNA-binding domain superfamily/Winged helix DNA-binding domain"/>
    <property type="match status" value="1"/>
</dbReference>
<feature type="domain" description="OmpR/PhoB-type" evidence="4">
    <location>
        <begin position="2"/>
        <end position="106"/>
    </location>
</feature>
<keyword evidence="1 2" id="KW-0238">DNA-binding</keyword>
<dbReference type="InterPro" id="IPR001867">
    <property type="entry name" value="OmpR/PhoB-type_DNA-bd"/>
</dbReference>
<evidence type="ECO:0000256" key="2">
    <source>
        <dbReference type="PROSITE-ProRule" id="PRU01091"/>
    </source>
</evidence>
<evidence type="ECO:0000256" key="1">
    <source>
        <dbReference type="ARBA" id="ARBA00023125"/>
    </source>
</evidence>
<evidence type="ECO:0000313" key="6">
    <source>
        <dbReference type="Proteomes" id="UP001058124"/>
    </source>
</evidence>
<dbReference type="InterPro" id="IPR016032">
    <property type="entry name" value="Sig_transdc_resp-reg_C-effctor"/>
</dbReference>
<evidence type="ECO:0000313" key="5">
    <source>
        <dbReference type="EMBL" id="GKX54682.1"/>
    </source>
</evidence>
<proteinExistence type="predicted"/>
<keyword evidence="3" id="KW-1133">Transmembrane helix</keyword>
<dbReference type="PROSITE" id="PS51755">
    <property type="entry name" value="OMPR_PHOB"/>
    <property type="match status" value="1"/>
</dbReference>
<dbReference type="InterPro" id="IPR036388">
    <property type="entry name" value="WH-like_DNA-bd_sf"/>
</dbReference>
<accession>A0AAV5MYW8</accession>
<dbReference type="GO" id="GO:0000160">
    <property type="term" value="P:phosphorelay signal transduction system"/>
    <property type="evidence" value="ECO:0007669"/>
    <property type="project" value="InterPro"/>
</dbReference>
<dbReference type="Pfam" id="PF00486">
    <property type="entry name" value="Trans_reg_C"/>
    <property type="match status" value="1"/>
</dbReference>
<dbReference type="EMBL" id="BRLH01000001">
    <property type="protein sequence ID" value="GKX54682.1"/>
    <property type="molecule type" value="Genomic_DNA"/>
</dbReference>
<dbReference type="Proteomes" id="UP001058124">
    <property type="component" value="Unassembled WGS sequence"/>
</dbReference>
<keyword evidence="6" id="KW-1185">Reference proteome</keyword>
<protein>
    <submittedName>
        <fullName evidence="5">Transcriptional regulator</fullName>
    </submittedName>
</protein>
<feature type="DNA-binding region" description="OmpR/PhoB-type" evidence="2">
    <location>
        <begin position="2"/>
        <end position="106"/>
    </location>
</feature>
<dbReference type="SUPFAM" id="SSF46894">
    <property type="entry name" value="C-terminal effector domain of the bipartite response regulators"/>
    <property type="match status" value="1"/>
</dbReference>
<evidence type="ECO:0000256" key="3">
    <source>
        <dbReference type="SAM" id="Phobius"/>
    </source>
</evidence>
<reference evidence="5" key="1">
    <citation type="submission" date="2022-06" db="EMBL/GenBank/DDBJ databases">
        <title>Draft genome sequences of Leminorella grimontii str. JCM5902.</title>
        <authorList>
            <person name="Wakabayashi Y."/>
            <person name="Kojima K."/>
        </authorList>
    </citation>
    <scope>NUCLEOTIDE SEQUENCE</scope>
    <source>
        <strain evidence="5">JCM 5902</strain>
    </source>
</reference>
<evidence type="ECO:0000259" key="4">
    <source>
        <dbReference type="PROSITE" id="PS51755"/>
    </source>
</evidence>
<keyword evidence="3" id="KW-0812">Transmembrane</keyword>
<dbReference type="GO" id="GO:0003677">
    <property type="term" value="F:DNA binding"/>
    <property type="evidence" value="ECO:0007669"/>
    <property type="project" value="UniProtKB-UniRule"/>
</dbReference>
<comment type="caution">
    <text evidence="5">The sequence shown here is derived from an EMBL/GenBank/DDBJ whole genome shotgun (WGS) entry which is preliminary data.</text>
</comment>
<organism evidence="5 6">
    <name type="scientific">Leminorella grimontii</name>
    <dbReference type="NCBI Taxonomy" id="82981"/>
    <lineage>
        <taxon>Bacteria</taxon>
        <taxon>Pseudomonadati</taxon>
        <taxon>Pseudomonadota</taxon>
        <taxon>Gammaproteobacteria</taxon>
        <taxon>Enterobacterales</taxon>
        <taxon>Budviciaceae</taxon>
        <taxon>Leminorella</taxon>
    </lineage>
</organism>
<sequence length="276" mass="31559">MKVHYEIEKKVIFAPETCTMWPTDDPLARITLYATASQCFLLLLQNAGDTLSQKFLFAEVWEKNGLYVNANTLYQNIAVLRKALKSIGIKEEVIKTIPRQGLKFVGKSTLIQYEEKIEALIERQVPLPDVEPDKDRVLAPPTVRSSDMEVKKASQFIPWRKKAVWLIPVTTIVLSLFLIVYSFMMKNNQTERFFNEYSYIDEFEGCKIYSTNQNLGVNHTFLSALTRLTGLTCYKGDSIWLTLNHQLQVKSAIKCSNDISSPDAKCSTWLQLGDNQ</sequence>
<dbReference type="SMART" id="SM00862">
    <property type="entry name" value="Trans_reg_C"/>
    <property type="match status" value="1"/>
</dbReference>
<feature type="transmembrane region" description="Helical" evidence="3">
    <location>
        <begin position="163"/>
        <end position="184"/>
    </location>
</feature>
<dbReference type="GO" id="GO:0006355">
    <property type="term" value="P:regulation of DNA-templated transcription"/>
    <property type="evidence" value="ECO:0007669"/>
    <property type="project" value="InterPro"/>
</dbReference>